<feature type="chain" id="PRO_5034104597" description="Secreted protein" evidence="1">
    <location>
        <begin position="18"/>
        <end position="119"/>
    </location>
</feature>
<gene>
    <name evidence="2" type="ORF">BJ554DRAFT_2349</name>
</gene>
<comment type="caution">
    <text evidence="2">The sequence shown here is derived from an EMBL/GenBank/DDBJ whole genome shotgun (WGS) entry which is preliminary data.</text>
</comment>
<sequence length="119" mass="13806">FFFFFFFSLFHVKLVRRIREAVALDVILVVIIVRQGDRLDSNHPVGQQQFFAELPVSARPGDGKLQVLLGDRIPVLVDHENGQEVERAAEEKPVHVVVRARAYWPRREHHASEGNRKKR</sequence>
<dbReference type="Proteomes" id="UP000673691">
    <property type="component" value="Unassembled WGS sequence"/>
</dbReference>
<keyword evidence="3" id="KW-1185">Reference proteome</keyword>
<proteinExistence type="predicted"/>
<evidence type="ECO:0000313" key="2">
    <source>
        <dbReference type="EMBL" id="KAG5457596.1"/>
    </source>
</evidence>
<feature type="non-terminal residue" evidence="2">
    <location>
        <position position="1"/>
    </location>
</feature>
<evidence type="ECO:0000313" key="3">
    <source>
        <dbReference type="Proteomes" id="UP000673691"/>
    </source>
</evidence>
<evidence type="ECO:0000256" key="1">
    <source>
        <dbReference type="SAM" id="SignalP"/>
    </source>
</evidence>
<feature type="signal peptide" evidence="1">
    <location>
        <begin position="1"/>
        <end position="17"/>
    </location>
</feature>
<name>A0A8H8DGQ0_9FUNG</name>
<protein>
    <recommendedName>
        <fullName evidence="4">Secreted protein</fullName>
    </recommendedName>
</protein>
<evidence type="ECO:0008006" key="4">
    <source>
        <dbReference type="Google" id="ProtNLM"/>
    </source>
</evidence>
<accession>A0A8H8DGQ0</accession>
<dbReference type="EMBL" id="JAEFCI010009800">
    <property type="protein sequence ID" value="KAG5457596.1"/>
    <property type="molecule type" value="Genomic_DNA"/>
</dbReference>
<reference evidence="2 3" key="1">
    <citation type="journal article" name="Sci. Rep.">
        <title>Genome-scale phylogenetic analyses confirm Olpidium as the closest living zoosporic fungus to the non-flagellated, terrestrial fungi.</title>
        <authorList>
            <person name="Chang Y."/>
            <person name="Rochon D."/>
            <person name="Sekimoto S."/>
            <person name="Wang Y."/>
            <person name="Chovatia M."/>
            <person name="Sandor L."/>
            <person name="Salamov A."/>
            <person name="Grigoriev I.V."/>
            <person name="Stajich J.E."/>
            <person name="Spatafora J.W."/>
        </authorList>
    </citation>
    <scope>NUCLEOTIDE SEQUENCE [LARGE SCALE GENOMIC DNA]</scope>
    <source>
        <strain evidence="2">S191</strain>
    </source>
</reference>
<dbReference type="AlphaFoldDB" id="A0A8H8DGQ0"/>
<keyword evidence="1" id="KW-0732">Signal</keyword>
<organism evidence="2 3">
    <name type="scientific">Olpidium bornovanus</name>
    <dbReference type="NCBI Taxonomy" id="278681"/>
    <lineage>
        <taxon>Eukaryota</taxon>
        <taxon>Fungi</taxon>
        <taxon>Fungi incertae sedis</taxon>
        <taxon>Olpidiomycota</taxon>
        <taxon>Olpidiomycotina</taxon>
        <taxon>Olpidiomycetes</taxon>
        <taxon>Olpidiales</taxon>
        <taxon>Olpidiaceae</taxon>
        <taxon>Olpidium</taxon>
    </lineage>
</organism>